<dbReference type="InterPro" id="IPR011044">
    <property type="entry name" value="Quino_amine_DH_bsu"/>
</dbReference>
<comment type="caution">
    <text evidence="2">The sequence shown here is derived from an EMBL/GenBank/DDBJ whole genome shotgun (WGS) entry which is preliminary data.</text>
</comment>
<evidence type="ECO:0000256" key="1">
    <source>
        <dbReference type="SAM" id="SignalP"/>
    </source>
</evidence>
<evidence type="ECO:0000313" key="3">
    <source>
        <dbReference type="Proteomes" id="UP000011021"/>
    </source>
</evidence>
<keyword evidence="3" id="KW-1185">Reference proteome</keyword>
<feature type="signal peptide" evidence="1">
    <location>
        <begin position="1"/>
        <end position="22"/>
    </location>
</feature>
<name>E7RVU8_9BURK</name>
<dbReference type="AlphaFoldDB" id="E7RVU8"/>
<dbReference type="EMBL" id="AEQP01000003">
    <property type="protein sequence ID" value="EFV95431.1"/>
    <property type="molecule type" value="Genomic_DNA"/>
</dbReference>
<evidence type="ECO:0000313" key="2">
    <source>
        <dbReference type="EMBL" id="EFV95431.1"/>
    </source>
</evidence>
<dbReference type="PANTHER" id="PTHR47197">
    <property type="entry name" value="PROTEIN NIRF"/>
    <property type="match status" value="1"/>
</dbReference>
<dbReference type="HOGENOM" id="CLU_056358_2_0_4"/>
<accession>E7RVU8</accession>
<organism evidence="2 3">
    <name type="scientific">Lautropia mirabilis ATCC 51599</name>
    <dbReference type="NCBI Taxonomy" id="887898"/>
    <lineage>
        <taxon>Bacteria</taxon>
        <taxon>Pseudomonadati</taxon>
        <taxon>Pseudomonadota</taxon>
        <taxon>Betaproteobacteria</taxon>
        <taxon>Burkholderiales</taxon>
        <taxon>Burkholderiaceae</taxon>
        <taxon>Lautropia</taxon>
    </lineage>
</organism>
<protein>
    <submittedName>
        <fullName evidence="2">PQQ enzyme repeat protein</fullName>
    </submittedName>
</protein>
<proteinExistence type="predicted"/>
<dbReference type="PROSITE" id="PS51257">
    <property type="entry name" value="PROKAR_LIPOPROTEIN"/>
    <property type="match status" value="1"/>
</dbReference>
<dbReference type="eggNOG" id="COG3391">
    <property type="taxonomic scope" value="Bacteria"/>
</dbReference>
<dbReference type="RefSeq" id="WP_005673108.1">
    <property type="nucleotide sequence ID" value="NZ_CP146288.1"/>
</dbReference>
<keyword evidence="1" id="KW-0732">Signal</keyword>
<dbReference type="Gene3D" id="2.130.10.10">
    <property type="entry name" value="YVTN repeat-like/Quinoprotein amine dehydrogenase"/>
    <property type="match status" value="1"/>
</dbReference>
<dbReference type="PANTHER" id="PTHR47197:SF3">
    <property type="entry name" value="DIHYDRO-HEME D1 DEHYDROGENASE"/>
    <property type="match status" value="1"/>
</dbReference>
<reference evidence="2 3" key="1">
    <citation type="submission" date="2010-12" db="EMBL/GenBank/DDBJ databases">
        <authorList>
            <person name="Muzny D."/>
            <person name="Qin X."/>
            <person name="Deng J."/>
            <person name="Jiang H."/>
            <person name="Liu Y."/>
            <person name="Qu J."/>
            <person name="Song X.-Z."/>
            <person name="Zhang L."/>
            <person name="Thornton R."/>
            <person name="Coyle M."/>
            <person name="Francisco L."/>
            <person name="Jackson L."/>
            <person name="Javaid M."/>
            <person name="Korchina V."/>
            <person name="Kovar C."/>
            <person name="Mata R."/>
            <person name="Mathew T."/>
            <person name="Ngo R."/>
            <person name="Nguyen L."/>
            <person name="Nguyen N."/>
            <person name="Okwuonu G."/>
            <person name="Ongeri F."/>
            <person name="Pham C."/>
            <person name="Simmons D."/>
            <person name="Wilczek-Boney K."/>
            <person name="Hale W."/>
            <person name="Jakkamsetti A."/>
            <person name="Pham P."/>
            <person name="Ruth R."/>
            <person name="San Lucas F."/>
            <person name="Warren J."/>
            <person name="Zhang J."/>
            <person name="Zhao Z."/>
            <person name="Zhou C."/>
            <person name="Zhu D."/>
            <person name="Lee S."/>
            <person name="Bess C."/>
            <person name="Blankenburg K."/>
            <person name="Forbes L."/>
            <person name="Fu Q."/>
            <person name="Gubbala S."/>
            <person name="Hirani K."/>
            <person name="Jayaseelan J.C."/>
            <person name="Lara F."/>
            <person name="Munidasa M."/>
            <person name="Palculict T."/>
            <person name="Patil S."/>
            <person name="Pu L.-L."/>
            <person name="Saada N."/>
            <person name="Tang L."/>
            <person name="Weissenberger G."/>
            <person name="Zhu Y."/>
            <person name="Hemphill L."/>
            <person name="Shang Y."/>
            <person name="Youmans B."/>
            <person name="Ayvaz T."/>
            <person name="Ross M."/>
            <person name="Santibanez J."/>
            <person name="Aqrawi P."/>
            <person name="Gross S."/>
            <person name="Joshi V."/>
            <person name="Fowler G."/>
            <person name="Nazareth L."/>
            <person name="Reid J."/>
            <person name="Worley K."/>
            <person name="Petrosino J."/>
            <person name="Highlander S."/>
            <person name="Gibbs R."/>
        </authorList>
    </citation>
    <scope>NUCLEOTIDE SEQUENCE [LARGE SCALE GENOMIC DNA]</scope>
    <source>
        <strain evidence="2 3">ATCC 51599</strain>
    </source>
</reference>
<dbReference type="STRING" id="887898.HMPREF0551_0919"/>
<dbReference type="SUPFAM" id="SSF50969">
    <property type="entry name" value="YVTN repeat-like/Quinoprotein amine dehydrogenase"/>
    <property type="match status" value="1"/>
</dbReference>
<dbReference type="InterPro" id="IPR051200">
    <property type="entry name" value="Host-pathogen_enzymatic-act"/>
</dbReference>
<dbReference type="InterPro" id="IPR015943">
    <property type="entry name" value="WD40/YVTN_repeat-like_dom_sf"/>
</dbReference>
<gene>
    <name evidence="2" type="ORF">HMPREF0551_0919</name>
</gene>
<sequence length="413" mass="43257">MKAFRVSSMVALAVAAALSGCAATQDAAQSAVSSVKSLAGQAQVTRQAVAPALYEVAYSPSQDVVYVVSAGGFGPDAPASKVLRLDPKTLDVKGEIPLSVNGFGLVLDDAAHRLYITDTRAGSLTVLDVASDTVVGTVALNEAPDAVFSQTPAKASQAARAAKASRAGKSAKPADEDKDGVYKYREVVLDRTHNRLYLPGMSLEAGSNGVLKVVDAHTLKVQKVVPGLGFGTTGIALDEAAGKLYVSNLVGQLFVVDTGTLAVTQKFEVAADQLLNLAVDRAAGQVLAVDQGMARLDEKRQQDGIAYTPRGKGNQVVAIDPANGQVTRNIAVGTQPVALLLDAERNRLYVSNRDSGNVSIIDARTGHLLKSVDLQRHPNSLTLNPKTGEVYVTIKNARDAARGSNESVARIQY</sequence>
<feature type="chain" id="PRO_5003221614" evidence="1">
    <location>
        <begin position="23"/>
        <end position="413"/>
    </location>
</feature>
<dbReference type="Proteomes" id="UP000011021">
    <property type="component" value="Unassembled WGS sequence"/>
</dbReference>